<reference evidence="1 2" key="1">
    <citation type="submission" date="2019-11" db="EMBL/GenBank/DDBJ databases">
        <title>Draft genome sequences of five Paenibacillus species of dairy origin.</title>
        <authorList>
            <person name="Olajide A.M."/>
            <person name="Chen S."/>
            <person name="Lapointe G."/>
        </authorList>
    </citation>
    <scope>NUCLEOTIDE SEQUENCE [LARGE SCALE GENOMIC DNA]</scope>
    <source>
        <strain evidence="1 2">2CS3</strain>
    </source>
</reference>
<evidence type="ECO:0000313" key="2">
    <source>
        <dbReference type="Proteomes" id="UP000450917"/>
    </source>
</evidence>
<sequence length="281" mass="31155">MIQSEYTHLWEEAGANRLQHIPEKQGSAAVYVGIDGCPDGWFAVALTGEDGGWLTSLYATVEELWAAYGHARLLLIDMPIGLADGPLDRRCDALARERLKPGRASSIFPAPVREVLEAADYAEANRVQREVSGRGLSRQSWGLVGKIRELDELLRRDPQAREAFREAHPELVFAGLSGRPMEHGKKTEDGYAERMSLLQSVFPSSGWIVEETLARYPRRTVRRDDIVDALVLAAAARLCGGTPDELPETGDTDRAGLRRTISFVDRVRRSKPGWAEIPTPL</sequence>
<dbReference type="Pfam" id="PF04250">
    <property type="entry name" value="DUF429"/>
    <property type="match status" value="1"/>
</dbReference>
<keyword evidence="2" id="KW-1185">Reference proteome</keyword>
<dbReference type="AlphaFoldDB" id="A0A7X2Z6L0"/>
<name>A0A7X2Z6L0_9BACL</name>
<dbReference type="InterPro" id="IPR007362">
    <property type="entry name" value="DUF429"/>
</dbReference>
<dbReference type="EMBL" id="WNZX01000001">
    <property type="protein sequence ID" value="MUG69228.1"/>
    <property type="molecule type" value="Genomic_DNA"/>
</dbReference>
<organism evidence="1 2">
    <name type="scientific">Paenibacillus validus</name>
    <dbReference type="NCBI Taxonomy" id="44253"/>
    <lineage>
        <taxon>Bacteria</taxon>
        <taxon>Bacillati</taxon>
        <taxon>Bacillota</taxon>
        <taxon>Bacilli</taxon>
        <taxon>Bacillales</taxon>
        <taxon>Paenibacillaceae</taxon>
        <taxon>Paenibacillus</taxon>
    </lineage>
</organism>
<evidence type="ECO:0000313" key="1">
    <source>
        <dbReference type="EMBL" id="MUG69228.1"/>
    </source>
</evidence>
<dbReference type="RefSeq" id="WP_127607152.1">
    <property type="nucleotide sequence ID" value="NZ_WNZX01000001.1"/>
</dbReference>
<comment type="caution">
    <text evidence="1">The sequence shown here is derived from an EMBL/GenBank/DDBJ whole genome shotgun (WGS) entry which is preliminary data.</text>
</comment>
<proteinExistence type="predicted"/>
<protein>
    <submittedName>
        <fullName evidence="1">DUF429 domain-containing protein</fullName>
    </submittedName>
</protein>
<gene>
    <name evidence="1" type="ORF">GNP93_00915</name>
</gene>
<accession>A0A7X2Z6L0</accession>
<dbReference type="Proteomes" id="UP000450917">
    <property type="component" value="Unassembled WGS sequence"/>
</dbReference>